<accession>A0AAD7V513</accession>
<feature type="compositionally biased region" description="Low complexity" evidence="1">
    <location>
        <begin position="286"/>
        <end position="302"/>
    </location>
</feature>
<feature type="compositionally biased region" description="Basic residues" evidence="1">
    <location>
        <begin position="48"/>
        <end position="64"/>
    </location>
</feature>
<proteinExistence type="predicted"/>
<feature type="compositionally biased region" description="Basic residues" evidence="1">
    <location>
        <begin position="338"/>
        <end position="355"/>
    </location>
</feature>
<organism evidence="2 3">
    <name type="scientific">Lichtheimia ornata</name>
    <dbReference type="NCBI Taxonomy" id="688661"/>
    <lineage>
        <taxon>Eukaryota</taxon>
        <taxon>Fungi</taxon>
        <taxon>Fungi incertae sedis</taxon>
        <taxon>Mucoromycota</taxon>
        <taxon>Mucoromycotina</taxon>
        <taxon>Mucoromycetes</taxon>
        <taxon>Mucorales</taxon>
        <taxon>Lichtheimiaceae</taxon>
        <taxon>Lichtheimia</taxon>
    </lineage>
</organism>
<evidence type="ECO:0000313" key="2">
    <source>
        <dbReference type="EMBL" id="KAJ8658262.1"/>
    </source>
</evidence>
<evidence type="ECO:0000313" key="3">
    <source>
        <dbReference type="Proteomes" id="UP001234581"/>
    </source>
</evidence>
<dbReference type="Proteomes" id="UP001234581">
    <property type="component" value="Unassembled WGS sequence"/>
</dbReference>
<feature type="region of interest" description="Disordered" evidence="1">
    <location>
        <begin position="268"/>
        <end position="355"/>
    </location>
</feature>
<feature type="compositionally biased region" description="Acidic residues" evidence="1">
    <location>
        <begin position="273"/>
        <end position="284"/>
    </location>
</feature>
<reference evidence="2 3" key="1">
    <citation type="submission" date="2023-03" db="EMBL/GenBank/DDBJ databases">
        <title>Genome sequence of Lichtheimia ornata CBS 291.66.</title>
        <authorList>
            <person name="Mohabir J.T."/>
            <person name="Shea T.P."/>
            <person name="Kurbessoian T."/>
            <person name="Berby B."/>
            <person name="Fontaine J."/>
            <person name="Livny J."/>
            <person name="Gnirke A."/>
            <person name="Stajich J.E."/>
            <person name="Cuomo C.A."/>
        </authorList>
    </citation>
    <scope>NUCLEOTIDE SEQUENCE [LARGE SCALE GENOMIC DNA]</scope>
    <source>
        <strain evidence="2">CBS 291.66</strain>
    </source>
</reference>
<protein>
    <submittedName>
        <fullName evidence="2">Uncharacterized protein</fullName>
    </submittedName>
</protein>
<dbReference type="GeneID" id="83213357"/>
<dbReference type="AlphaFoldDB" id="A0AAD7V513"/>
<keyword evidence="3" id="KW-1185">Reference proteome</keyword>
<dbReference type="RefSeq" id="XP_058343175.1">
    <property type="nucleotide sequence ID" value="XM_058485980.1"/>
</dbReference>
<dbReference type="EMBL" id="JARTCD010000025">
    <property type="protein sequence ID" value="KAJ8658262.1"/>
    <property type="molecule type" value="Genomic_DNA"/>
</dbReference>
<feature type="region of interest" description="Disordered" evidence="1">
    <location>
        <begin position="107"/>
        <end position="206"/>
    </location>
</feature>
<name>A0AAD7V513_9FUNG</name>
<feature type="compositionally biased region" description="Low complexity" evidence="1">
    <location>
        <begin position="1"/>
        <end position="14"/>
    </location>
</feature>
<evidence type="ECO:0000256" key="1">
    <source>
        <dbReference type="SAM" id="MobiDB-lite"/>
    </source>
</evidence>
<gene>
    <name evidence="2" type="ORF">O0I10_005945</name>
</gene>
<feature type="region of interest" description="Disordered" evidence="1">
    <location>
        <begin position="1"/>
        <end position="81"/>
    </location>
</feature>
<sequence>MPRTKSTNSNSSNSLDIPATLTRDVYRHRAKQITAHAPVPYGTIPTRRSSRKKHKGQEHQHKRAWSSPPSPRKQAPYPYFENANEDDSTFLVSLFNRVLAHFSESSYADVNKEPSSPVGFMPRSPSPTTPLDVSVPITISRTTSESSDDACSCLSTSSSSSGSLSTSASSSASSSSLSTISENTTPTPLSSSPTSSTNPPTTSNTTLALSDLLCDHYVQERSTATVSTEKEETHDVENKGVPLETFRIFEAPSPDDDERWFAWKSPTDWTPILDDEEDDEDDDNQLSSLPSTQSLSSSSSSSCTMDGDMNDTLRCNNNDDTATIKPYTKSSSSCSSSGKKKLNKRQNPLKHHHHARDIRVNSDHLRMIVAEANMMRAQKIVGPLRPRSYLPKRRDPFTSCRPSGLRY</sequence>
<feature type="compositionally biased region" description="Low complexity" evidence="1">
    <location>
        <begin position="149"/>
        <end position="206"/>
    </location>
</feature>
<comment type="caution">
    <text evidence="2">The sequence shown here is derived from an EMBL/GenBank/DDBJ whole genome shotgun (WGS) entry which is preliminary data.</text>
</comment>